<dbReference type="RefSeq" id="WP_015204994.1">
    <property type="nucleotide sequence ID" value="NC_019753.1"/>
</dbReference>
<accession>K9W5Z5</accession>
<evidence type="ECO:0000313" key="2">
    <source>
        <dbReference type="EMBL" id="AFZ14895.1"/>
    </source>
</evidence>
<dbReference type="GO" id="GO:0003824">
    <property type="term" value="F:catalytic activity"/>
    <property type="evidence" value="ECO:0007669"/>
    <property type="project" value="InterPro"/>
</dbReference>
<dbReference type="HOGENOM" id="CLU_028286_5_0_3"/>
<dbReference type="eggNOG" id="COG3217">
    <property type="taxonomic scope" value="Bacteria"/>
</dbReference>
<dbReference type="PANTHER" id="PTHR36930">
    <property type="entry name" value="METAL-SULFUR CLUSTER BIOSYNTHESIS PROTEINS YUAD-RELATED"/>
    <property type="match status" value="1"/>
</dbReference>
<organism evidence="2 3">
    <name type="scientific">Crinalium epipsammum PCC 9333</name>
    <dbReference type="NCBI Taxonomy" id="1173022"/>
    <lineage>
        <taxon>Bacteria</taxon>
        <taxon>Bacillati</taxon>
        <taxon>Cyanobacteriota</taxon>
        <taxon>Cyanophyceae</taxon>
        <taxon>Gomontiellales</taxon>
        <taxon>Gomontiellaceae</taxon>
        <taxon>Crinalium</taxon>
    </lineage>
</organism>
<dbReference type="PATRIC" id="fig|1173022.3.peg.4420"/>
<dbReference type="PROSITE" id="PS51340">
    <property type="entry name" value="MOSC"/>
    <property type="match status" value="1"/>
</dbReference>
<evidence type="ECO:0000259" key="1">
    <source>
        <dbReference type="PROSITE" id="PS51340"/>
    </source>
</evidence>
<dbReference type="Pfam" id="PF03473">
    <property type="entry name" value="MOSC"/>
    <property type="match status" value="1"/>
</dbReference>
<dbReference type="STRING" id="1173022.Cri9333_4094"/>
<dbReference type="SUPFAM" id="SSF50800">
    <property type="entry name" value="PK beta-barrel domain-like"/>
    <property type="match status" value="1"/>
</dbReference>
<dbReference type="InterPro" id="IPR052716">
    <property type="entry name" value="MOSC_domain"/>
</dbReference>
<dbReference type="AlphaFoldDB" id="K9W5Z5"/>
<dbReference type="InterPro" id="IPR011037">
    <property type="entry name" value="Pyrv_Knase-like_insert_dom_sf"/>
</dbReference>
<feature type="domain" description="MOSC" evidence="1">
    <location>
        <begin position="123"/>
        <end position="266"/>
    </location>
</feature>
<name>K9W5Z5_9CYAN</name>
<evidence type="ECO:0000313" key="3">
    <source>
        <dbReference type="Proteomes" id="UP000010472"/>
    </source>
</evidence>
<dbReference type="InterPro" id="IPR005302">
    <property type="entry name" value="MoCF_Sase_C"/>
</dbReference>
<reference evidence="2 3" key="1">
    <citation type="submission" date="2012-06" db="EMBL/GenBank/DDBJ databases">
        <title>Finished chromosome of genome of Crinalium epipsammum PCC 9333.</title>
        <authorList>
            <consortium name="US DOE Joint Genome Institute"/>
            <person name="Gugger M."/>
            <person name="Coursin T."/>
            <person name="Rippka R."/>
            <person name="Tandeau De Marsac N."/>
            <person name="Huntemann M."/>
            <person name="Wei C.-L."/>
            <person name="Han J."/>
            <person name="Detter J.C."/>
            <person name="Han C."/>
            <person name="Tapia R."/>
            <person name="Davenport K."/>
            <person name="Daligault H."/>
            <person name="Erkkila T."/>
            <person name="Gu W."/>
            <person name="Munk A.C.C."/>
            <person name="Teshima H."/>
            <person name="Xu Y."/>
            <person name="Chain P."/>
            <person name="Chen A."/>
            <person name="Krypides N."/>
            <person name="Mavromatis K."/>
            <person name="Markowitz V."/>
            <person name="Szeto E."/>
            <person name="Ivanova N."/>
            <person name="Mikhailova N."/>
            <person name="Ovchinnikova G."/>
            <person name="Pagani I."/>
            <person name="Pati A."/>
            <person name="Goodwin L."/>
            <person name="Peters L."/>
            <person name="Pitluck S."/>
            <person name="Woyke T."/>
            <person name="Kerfeld C."/>
        </authorList>
    </citation>
    <scope>NUCLEOTIDE SEQUENCE [LARGE SCALE GENOMIC DNA]</scope>
    <source>
        <strain evidence="2 3">PCC 9333</strain>
    </source>
</reference>
<dbReference type="Proteomes" id="UP000010472">
    <property type="component" value="Chromosome"/>
</dbReference>
<keyword evidence="3" id="KW-1185">Reference proteome</keyword>
<sequence length="266" mass="29574">MSKITIKQLFTYYIKGLTPHACESVFLKEGHGIPGDRTFALMYDDNLTDIGEAVVPWMKKKHFAVQNDWAGLAGLSCHYDVETALLTVKRHGVKLLVSATNTEVGRDNISKFFTGYLAGLTSSELARHPDHAPLRFVGDSNGSARYPDREPVHISLLSQGTLNALSDLLEQQVDVRRFRPNVVLEGVEPWEEFKWVGQEFMLGTAKIKITAPINRCLNINVHPEKGELDLPLLTKLKQHYGHVQTGVLATVLSSGFAKIGDKLINI</sequence>
<proteinExistence type="predicted"/>
<dbReference type="KEGG" id="cep:Cri9333_4094"/>
<dbReference type="Gene3D" id="2.40.33.20">
    <property type="entry name" value="PK beta-barrel domain-like"/>
    <property type="match status" value="1"/>
</dbReference>
<dbReference type="EMBL" id="CP003620">
    <property type="protein sequence ID" value="AFZ14895.1"/>
    <property type="molecule type" value="Genomic_DNA"/>
</dbReference>
<dbReference type="PANTHER" id="PTHR36930:SF1">
    <property type="entry name" value="MOSC DOMAIN-CONTAINING PROTEIN"/>
    <property type="match status" value="1"/>
</dbReference>
<gene>
    <name evidence="2" type="ORF">Cri9333_4094</name>
</gene>
<dbReference type="GO" id="GO:0030151">
    <property type="term" value="F:molybdenum ion binding"/>
    <property type="evidence" value="ECO:0007669"/>
    <property type="project" value="InterPro"/>
</dbReference>
<dbReference type="GO" id="GO:0030170">
    <property type="term" value="F:pyridoxal phosphate binding"/>
    <property type="evidence" value="ECO:0007669"/>
    <property type="project" value="InterPro"/>
</dbReference>
<dbReference type="OrthoDB" id="581532at2"/>
<protein>
    <submittedName>
        <fullName evidence="2">MOSC domain containing protein</fullName>
    </submittedName>
</protein>